<evidence type="ECO:0000256" key="1">
    <source>
        <dbReference type="SAM" id="Phobius"/>
    </source>
</evidence>
<feature type="transmembrane region" description="Helical" evidence="1">
    <location>
        <begin position="30"/>
        <end position="51"/>
    </location>
</feature>
<protein>
    <recommendedName>
        <fullName evidence="4">HIG1 domain-containing protein</fullName>
    </recommendedName>
</protein>
<evidence type="ECO:0008006" key="4">
    <source>
        <dbReference type="Google" id="ProtNLM"/>
    </source>
</evidence>
<proteinExistence type="predicted"/>
<accession>A0ABS7JXT7</accession>
<organism evidence="2 3">
    <name type="scientific">Qipengyuania mesophila</name>
    <dbReference type="NCBI Taxonomy" id="2867246"/>
    <lineage>
        <taxon>Bacteria</taxon>
        <taxon>Pseudomonadati</taxon>
        <taxon>Pseudomonadota</taxon>
        <taxon>Alphaproteobacteria</taxon>
        <taxon>Sphingomonadales</taxon>
        <taxon>Erythrobacteraceae</taxon>
        <taxon>Qipengyuania</taxon>
    </lineage>
</organism>
<dbReference type="RefSeq" id="WP_221603650.1">
    <property type="nucleotide sequence ID" value="NZ_JAIGNU010000003.1"/>
</dbReference>
<sequence length="54" mass="6064">MAVGAALLIRNARRDPDNWRIDAGSKELRFNHWKEVVLALAVAGFVLLVFVSTR</sequence>
<evidence type="ECO:0000313" key="2">
    <source>
        <dbReference type="EMBL" id="MBX7502459.1"/>
    </source>
</evidence>
<keyword evidence="1" id="KW-0472">Membrane</keyword>
<keyword evidence="3" id="KW-1185">Reference proteome</keyword>
<keyword evidence="1" id="KW-1133">Transmembrane helix</keyword>
<dbReference type="Proteomes" id="UP000782554">
    <property type="component" value="Unassembled WGS sequence"/>
</dbReference>
<comment type="caution">
    <text evidence="2">The sequence shown here is derived from an EMBL/GenBank/DDBJ whole genome shotgun (WGS) entry which is preliminary data.</text>
</comment>
<name>A0ABS7JXT7_9SPHN</name>
<keyword evidence="1" id="KW-0812">Transmembrane</keyword>
<dbReference type="EMBL" id="JAIGNU010000003">
    <property type="protein sequence ID" value="MBX7502459.1"/>
    <property type="molecule type" value="Genomic_DNA"/>
</dbReference>
<evidence type="ECO:0000313" key="3">
    <source>
        <dbReference type="Proteomes" id="UP000782554"/>
    </source>
</evidence>
<gene>
    <name evidence="2" type="ORF">K3181_13510</name>
</gene>
<reference evidence="2 3" key="1">
    <citation type="submission" date="2021-08" db="EMBL/GenBank/DDBJ databases">
        <title>Comparative Genomics Analysis of the Genus Qipengyuania Reveals Extensive Genetic Diversity and Metabolic Versatility, Including the Description of Fifteen Novel Species.</title>
        <authorList>
            <person name="Liu Y."/>
        </authorList>
    </citation>
    <scope>NUCLEOTIDE SEQUENCE [LARGE SCALE GENOMIC DNA]</scope>
    <source>
        <strain evidence="2 3">YG27</strain>
    </source>
</reference>